<evidence type="ECO:0000256" key="1">
    <source>
        <dbReference type="SAM" id="Coils"/>
    </source>
</evidence>
<feature type="compositionally biased region" description="Polar residues" evidence="2">
    <location>
        <begin position="141"/>
        <end position="155"/>
    </location>
</feature>
<accession>A0A139XAU0</accession>
<dbReference type="AlphaFoldDB" id="A0A139XAU0"/>
<feature type="coiled-coil region" evidence="1">
    <location>
        <begin position="50"/>
        <end position="119"/>
    </location>
</feature>
<sequence>MQESISDLQQEAQKFSPLEGTPTIEITATTVNANSEQSLVPLESPVDKKSLQLEATVKELREALDKARQNEVSFQEKIIDLQSALLKQKELSEHLKSEVEEAKNAAIHLAQANSKLTEEISVLKQEKPPVQASAQPAARGTIQQSVKSEQGTIQPSPKPDKGIIQPSIKYRKSYTIPKLPDRPKDESVENTNSQMWLLD</sequence>
<reference evidence="3 4" key="1">
    <citation type="journal article" date="2013" name="Genome Biol. Evol.">
        <title>Genomes of Stigonematalean cyanobacteria (subsection V) and the evolution of oxygenic photosynthesis from prokaryotes to plastids.</title>
        <authorList>
            <person name="Dagan T."/>
            <person name="Roettger M."/>
            <person name="Stucken K."/>
            <person name="Landan G."/>
            <person name="Koch R."/>
            <person name="Major P."/>
            <person name="Gould S.B."/>
            <person name="Goremykin V.V."/>
            <person name="Rippka R."/>
            <person name="Tandeau de Marsac N."/>
            <person name="Gugger M."/>
            <person name="Lockhart P.J."/>
            <person name="Allen J.F."/>
            <person name="Brune I."/>
            <person name="Maus I."/>
            <person name="Puhler A."/>
            <person name="Martin W.F."/>
        </authorList>
    </citation>
    <scope>NUCLEOTIDE SEQUENCE [LARGE SCALE GENOMIC DNA]</scope>
    <source>
        <strain evidence="3 4">PCC 7110</strain>
    </source>
</reference>
<evidence type="ECO:0000313" key="4">
    <source>
        <dbReference type="Proteomes" id="UP000076925"/>
    </source>
</evidence>
<evidence type="ECO:0000313" key="3">
    <source>
        <dbReference type="EMBL" id="KYC41810.1"/>
    </source>
</evidence>
<keyword evidence="1" id="KW-0175">Coiled coil</keyword>
<keyword evidence="4" id="KW-1185">Reference proteome</keyword>
<comment type="caution">
    <text evidence="3">The sequence shown here is derived from an EMBL/GenBank/DDBJ whole genome shotgun (WGS) entry which is preliminary data.</text>
</comment>
<dbReference type="Proteomes" id="UP000076925">
    <property type="component" value="Unassembled WGS sequence"/>
</dbReference>
<feature type="region of interest" description="Disordered" evidence="2">
    <location>
        <begin position="127"/>
        <end position="199"/>
    </location>
</feature>
<dbReference type="EMBL" id="ANNX02000020">
    <property type="protein sequence ID" value="KYC41810.1"/>
    <property type="molecule type" value="Genomic_DNA"/>
</dbReference>
<protein>
    <submittedName>
        <fullName evidence="3">Uncharacterized protein</fullName>
    </submittedName>
</protein>
<organism evidence="3 4">
    <name type="scientific">Scytonema hofmannii PCC 7110</name>
    <dbReference type="NCBI Taxonomy" id="128403"/>
    <lineage>
        <taxon>Bacteria</taxon>
        <taxon>Bacillati</taxon>
        <taxon>Cyanobacteriota</taxon>
        <taxon>Cyanophyceae</taxon>
        <taxon>Nostocales</taxon>
        <taxon>Scytonemataceae</taxon>
        <taxon>Scytonema</taxon>
    </lineage>
</organism>
<dbReference type="STRING" id="128403.WA1_17445"/>
<gene>
    <name evidence="3" type="ORF">WA1_17445</name>
</gene>
<name>A0A139XAU0_9CYAN</name>
<feature type="region of interest" description="Disordered" evidence="2">
    <location>
        <begin position="1"/>
        <end position="21"/>
    </location>
</feature>
<proteinExistence type="predicted"/>
<feature type="compositionally biased region" description="Polar residues" evidence="2">
    <location>
        <begin position="1"/>
        <end position="13"/>
    </location>
</feature>
<evidence type="ECO:0000256" key="2">
    <source>
        <dbReference type="SAM" id="MobiDB-lite"/>
    </source>
</evidence>
<feature type="compositionally biased region" description="Polar residues" evidence="2">
    <location>
        <begin position="189"/>
        <end position="199"/>
    </location>
</feature>